<dbReference type="Gene3D" id="1.10.287.1490">
    <property type="match status" value="1"/>
</dbReference>
<accession>A0A9W6YFF4</accession>
<keyword evidence="1" id="KW-0175">Coiled coil</keyword>
<dbReference type="SUPFAM" id="SSF57997">
    <property type="entry name" value="Tropomyosin"/>
    <property type="match status" value="1"/>
</dbReference>
<evidence type="ECO:0000313" key="2">
    <source>
        <dbReference type="EMBL" id="GMF66065.1"/>
    </source>
</evidence>
<name>A0A9W6YFF4_9STRA</name>
<organism evidence="2 3">
    <name type="scientific">Phytophthora lilii</name>
    <dbReference type="NCBI Taxonomy" id="2077276"/>
    <lineage>
        <taxon>Eukaryota</taxon>
        <taxon>Sar</taxon>
        <taxon>Stramenopiles</taxon>
        <taxon>Oomycota</taxon>
        <taxon>Peronosporomycetes</taxon>
        <taxon>Peronosporales</taxon>
        <taxon>Peronosporaceae</taxon>
        <taxon>Phytophthora</taxon>
    </lineage>
</organism>
<sequence length="237" mass="26719">MAHEELRQLTVKNEEARSMNFSICLKATGYESTILVNQDDSKLTKKHDATLASLETQIKDAEKKIKSLERAISARNKKIAAVSKKVAQKTKELAEWKTKIDVKQTDIANSAATQQLIDGEVQRAQELLDKEQSRFESFQQRRTAQEMETEELRSSCATLETETHQLRKSVATMKDNAAAAQTAVKNRVDEIREKFLSSFVVNDVDILIDLLNKEVRAGKGSRQSHANICPFRSRVGL</sequence>
<proteinExistence type="predicted"/>
<keyword evidence="3" id="KW-1185">Reference proteome</keyword>
<protein>
    <submittedName>
        <fullName evidence="2">Unnamed protein product</fullName>
    </submittedName>
</protein>
<dbReference type="OrthoDB" id="129401at2759"/>
<gene>
    <name evidence="2" type="ORF">Plil01_001861500</name>
</gene>
<dbReference type="Proteomes" id="UP001165083">
    <property type="component" value="Unassembled WGS sequence"/>
</dbReference>
<feature type="coiled-coil region" evidence="1">
    <location>
        <begin position="44"/>
        <end position="141"/>
    </location>
</feature>
<evidence type="ECO:0000256" key="1">
    <source>
        <dbReference type="SAM" id="Coils"/>
    </source>
</evidence>
<dbReference type="EMBL" id="BSXW01012536">
    <property type="protein sequence ID" value="GMF66065.1"/>
    <property type="molecule type" value="Genomic_DNA"/>
</dbReference>
<reference evidence="2" key="1">
    <citation type="submission" date="2023-04" db="EMBL/GenBank/DDBJ databases">
        <title>Phytophthora lilii NBRC 32176.</title>
        <authorList>
            <person name="Ichikawa N."/>
            <person name="Sato H."/>
            <person name="Tonouchi N."/>
        </authorList>
    </citation>
    <scope>NUCLEOTIDE SEQUENCE</scope>
    <source>
        <strain evidence="2">NBRC 32176</strain>
    </source>
</reference>
<dbReference type="AlphaFoldDB" id="A0A9W6YFF4"/>
<comment type="caution">
    <text evidence="2">The sequence shown here is derived from an EMBL/GenBank/DDBJ whole genome shotgun (WGS) entry which is preliminary data.</text>
</comment>
<evidence type="ECO:0000313" key="3">
    <source>
        <dbReference type="Proteomes" id="UP001165083"/>
    </source>
</evidence>